<proteinExistence type="predicted"/>
<dbReference type="Proteomes" id="UP000234752">
    <property type="component" value="Plasmid unnamed1"/>
</dbReference>
<keyword evidence="2" id="KW-1185">Reference proteome</keyword>
<dbReference type="InterPro" id="IPR013328">
    <property type="entry name" value="6PGD_dom2"/>
</dbReference>
<geneLocation type="plasmid" evidence="1 2">
    <name>unnamed1</name>
</geneLocation>
<accession>A0A2K9NJ99</accession>
<sequence>MQNEPNPISGLALIGFGEAGRTFATAGAWNAATVFDLKTDRAETGEAKRAEYTAAGVQGRETAAAALAGRSLVLSLVTADQALSAAKAYAPLLPPGALWCDMNSVAPDTKRAAATQIEAAGARYVDVAVMAPVDPARLSVPLLVSGPHADAAVASLLALGFAKVRTVGDAVGRASSIKMVRSVMVKGIEALTAEMVLAASRAGVVEEVLSSLGAEWEGRADYNLDRMLVHGLRRASEMEEVAKTLQSLGVEPAMTQGTIIRQRRLGALSAGSPDGLNNKLNLLTRDGTEMK</sequence>
<dbReference type="InterPro" id="IPR006115">
    <property type="entry name" value="6PGDH_NADP-bd"/>
</dbReference>
<dbReference type="Gene3D" id="3.40.50.720">
    <property type="entry name" value="NAD(P)-binding Rossmann-like Domain"/>
    <property type="match status" value="1"/>
</dbReference>
<dbReference type="GO" id="GO:0050661">
    <property type="term" value="F:NADP binding"/>
    <property type="evidence" value="ECO:0007669"/>
    <property type="project" value="InterPro"/>
</dbReference>
<gene>
    <name evidence="1" type="ORF">C0V82_22485</name>
</gene>
<organism evidence="1 2">
    <name type="scientific">Niveispirillum cyanobacteriorum</name>
    <dbReference type="NCBI Taxonomy" id="1612173"/>
    <lineage>
        <taxon>Bacteria</taxon>
        <taxon>Pseudomonadati</taxon>
        <taxon>Pseudomonadota</taxon>
        <taxon>Alphaproteobacteria</taxon>
        <taxon>Rhodospirillales</taxon>
        <taxon>Azospirillaceae</taxon>
        <taxon>Niveispirillum</taxon>
    </lineage>
</organism>
<name>A0A2K9NJ99_9PROT</name>
<dbReference type="RefSeq" id="WP_102114680.1">
    <property type="nucleotide sequence ID" value="NZ_BMGN01000001.1"/>
</dbReference>
<dbReference type="Gene3D" id="1.10.1040.10">
    <property type="entry name" value="N-(1-d-carboxylethyl)-l-norvaline Dehydrogenase, domain 2"/>
    <property type="match status" value="1"/>
</dbReference>
<dbReference type="OrthoDB" id="4333at2"/>
<dbReference type="Pfam" id="PF03446">
    <property type="entry name" value="NAD_binding_2"/>
    <property type="match status" value="1"/>
</dbReference>
<protein>
    <submittedName>
        <fullName evidence="1">NAD(P)-dependent oxidoreductase</fullName>
    </submittedName>
</protein>
<dbReference type="SUPFAM" id="SSF51735">
    <property type="entry name" value="NAD(P)-binding Rossmann-fold domains"/>
    <property type="match status" value="1"/>
</dbReference>
<dbReference type="InterPro" id="IPR015814">
    <property type="entry name" value="Pgluconate_DH_NAD-bd_C"/>
</dbReference>
<dbReference type="InterPro" id="IPR036291">
    <property type="entry name" value="NAD(P)-bd_dom_sf"/>
</dbReference>
<dbReference type="EMBL" id="CP025613">
    <property type="protein sequence ID" value="AUN33160.1"/>
    <property type="molecule type" value="Genomic_DNA"/>
</dbReference>
<evidence type="ECO:0000313" key="2">
    <source>
        <dbReference type="Proteomes" id="UP000234752"/>
    </source>
</evidence>
<dbReference type="SUPFAM" id="SSF48179">
    <property type="entry name" value="6-phosphogluconate dehydrogenase C-terminal domain-like"/>
    <property type="match status" value="1"/>
</dbReference>
<evidence type="ECO:0000313" key="1">
    <source>
        <dbReference type="EMBL" id="AUN33160.1"/>
    </source>
</evidence>
<reference evidence="1 2" key="1">
    <citation type="submission" date="2017-12" db="EMBL/GenBank/DDBJ databases">
        <title>Genomes of bacteria within cyanobacterial aggregates.</title>
        <authorList>
            <person name="Cai H."/>
        </authorList>
    </citation>
    <scope>NUCLEOTIDE SEQUENCE [LARGE SCALE GENOMIC DNA]</scope>
    <source>
        <strain evidence="1 2">TH16</strain>
        <plasmid evidence="1 2">unnamed1</plasmid>
    </source>
</reference>
<keyword evidence="1" id="KW-0614">Plasmid</keyword>
<dbReference type="AlphaFoldDB" id="A0A2K9NJ99"/>
<dbReference type="InterPro" id="IPR008927">
    <property type="entry name" value="6-PGluconate_DH-like_C_sf"/>
</dbReference>
<dbReference type="KEGG" id="ncb:C0V82_22485"/>
<dbReference type="Pfam" id="PF09130">
    <property type="entry name" value="DUF1932"/>
    <property type="match status" value="1"/>
</dbReference>